<evidence type="ECO:0000313" key="2">
    <source>
        <dbReference type="EMBL" id="RID84646.1"/>
    </source>
</evidence>
<dbReference type="InterPro" id="IPR009057">
    <property type="entry name" value="Homeodomain-like_sf"/>
</dbReference>
<dbReference type="PANTHER" id="PTHR33744:SF15">
    <property type="entry name" value="CARBOHYDRATE DIACID REGULATOR"/>
    <property type="match status" value="1"/>
</dbReference>
<proteinExistence type="predicted"/>
<dbReference type="SUPFAM" id="SSF46689">
    <property type="entry name" value="Homeodomain-like"/>
    <property type="match status" value="1"/>
</dbReference>
<dbReference type="AlphaFoldDB" id="A0A398BAC5"/>
<accession>A0A398BAC5</accession>
<dbReference type="Proteomes" id="UP000265816">
    <property type="component" value="Unassembled WGS sequence"/>
</dbReference>
<keyword evidence="3" id="KW-1185">Reference proteome</keyword>
<organism evidence="2 3">
    <name type="scientific">Mesobacillus zeae</name>
    <dbReference type="NCBI Taxonomy" id="1917180"/>
    <lineage>
        <taxon>Bacteria</taxon>
        <taxon>Bacillati</taxon>
        <taxon>Bacillota</taxon>
        <taxon>Bacilli</taxon>
        <taxon>Bacillales</taxon>
        <taxon>Bacillaceae</taxon>
        <taxon>Mesobacillus</taxon>
    </lineage>
</organism>
<sequence>MLKQLQNYFQNTLISNDLPYPRPTDFFWFREHGKIEWIGIPKRELQQGQLDLLKGLFEMAEPENMSILSGKAKEWRDYLLLDGPLPVEPAESVRFIQFQTSGAITGSGEFSEALQEFFLGSTIIWIDPRNGIIAETGKAPLYDEDEIFSIARTLESDFYIKTFFYIGKTRHAYLPLKELFMQEREMFAESLTLIPGERVFMLEKIIPSSIAAHLPQNLNSLIKADIAPVLEEDPELLDTLLVFLKCGSNVSLAAKQLYIHRNTLQYRLEKFSERTGINLKDFHSSITVYLACLHGFRSN</sequence>
<dbReference type="InterPro" id="IPR042070">
    <property type="entry name" value="PucR_C-HTH_sf"/>
</dbReference>
<dbReference type="Pfam" id="PF13556">
    <property type="entry name" value="HTH_30"/>
    <property type="match status" value="1"/>
</dbReference>
<dbReference type="RefSeq" id="WP_119113150.1">
    <property type="nucleotide sequence ID" value="NZ_CBCSEO010000001.1"/>
</dbReference>
<evidence type="ECO:0000259" key="1">
    <source>
        <dbReference type="Pfam" id="PF13556"/>
    </source>
</evidence>
<comment type="caution">
    <text evidence="2">The sequence shown here is derived from an EMBL/GenBank/DDBJ whole genome shotgun (WGS) entry which is preliminary data.</text>
</comment>
<evidence type="ECO:0000313" key="3">
    <source>
        <dbReference type="Proteomes" id="UP000265816"/>
    </source>
</evidence>
<dbReference type="EMBL" id="QWVT01000019">
    <property type="protein sequence ID" value="RID84646.1"/>
    <property type="molecule type" value="Genomic_DNA"/>
</dbReference>
<gene>
    <name evidence="2" type="ORF">D1970_12210</name>
</gene>
<dbReference type="PANTHER" id="PTHR33744">
    <property type="entry name" value="CARBOHYDRATE DIACID REGULATOR"/>
    <property type="match status" value="1"/>
</dbReference>
<dbReference type="Gene3D" id="1.10.10.2840">
    <property type="entry name" value="PucR C-terminal helix-turn-helix domain"/>
    <property type="match status" value="1"/>
</dbReference>
<feature type="domain" description="PucR C-terminal helix-turn-helix" evidence="1">
    <location>
        <begin position="236"/>
        <end position="293"/>
    </location>
</feature>
<name>A0A398BAC5_9BACI</name>
<dbReference type="OrthoDB" id="9792148at2"/>
<dbReference type="InterPro" id="IPR025736">
    <property type="entry name" value="PucR_C-HTH_dom"/>
</dbReference>
<protein>
    <recommendedName>
        <fullName evidence="1">PucR C-terminal helix-turn-helix domain-containing protein</fullName>
    </recommendedName>
</protein>
<dbReference type="InterPro" id="IPR051448">
    <property type="entry name" value="CdaR-like_regulators"/>
</dbReference>
<reference evidence="2 3" key="1">
    <citation type="submission" date="2018-08" db="EMBL/GenBank/DDBJ databases">
        <title>Bacillus jemisoniae sp. nov., Bacillus chryseoplanitiae sp. nov., Bacillus resnikiae sp. nov., and Bacillus frankliniae sp. nov., isolated from Viking spacecraft and associated surfaces.</title>
        <authorList>
            <person name="Seuylemezian A."/>
            <person name="Vaishampayan P."/>
        </authorList>
    </citation>
    <scope>NUCLEOTIDE SEQUENCE [LARGE SCALE GENOMIC DNA]</scope>
    <source>
        <strain evidence="2 3">JJ-247</strain>
    </source>
</reference>